<evidence type="ECO:0000256" key="1">
    <source>
        <dbReference type="ARBA" id="ARBA00001412"/>
    </source>
</evidence>
<dbReference type="GO" id="GO:0005975">
    <property type="term" value="P:carbohydrate metabolic process"/>
    <property type="evidence" value="ECO:0007669"/>
    <property type="project" value="InterPro"/>
</dbReference>
<feature type="domain" description="Glycoside hydrolase 35 catalytic" evidence="4">
    <location>
        <begin position="1"/>
        <end position="101"/>
    </location>
</feature>
<dbReference type="EMBL" id="JAPFFK010000006">
    <property type="protein sequence ID" value="KAJ6759641.1"/>
    <property type="molecule type" value="Genomic_DNA"/>
</dbReference>
<dbReference type="PRINTS" id="PR00742">
    <property type="entry name" value="GLHYDRLASE35"/>
</dbReference>
<gene>
    <name evidence="5" type="ORF">OIU79_024666</name>
</gene>
<evidence type="ECO:0000313" key="6">
    <source>
        <dbReference type="Proteomes" id="UP001151532"/>
    </source>
</evidence>
<reference evidence="5" key="1">
    <citation type="submission" date="2022-11" db="EMBL/GenBank/DDBJ databases">
        <authorList>
            <person name="Hyden B.L."/>
            <person name="Feng K."/>
            <person name="Yates T."/>
            <person name="Jawdy S."/>
            <person name="Smart L.B."/>
            <person name="Muchero W."/>
        </authorList>
    </citation>
    <scope>NUCLEOTIDE SEQUENCE</scope>
    <source>
        <tissue evidence="5">Shoot tip</tissue>
    </source>
</reference>
<protein>
    <recommendedName>
        <fullName evidence="3">beta-galactosidase</fullName>
        <ecNumber evidence="3">3.2.1.23</ecNumber>
    </recommendedName>
</protein>
<comment type="similarity">
    <text evidence="2">Belongs to the glycosyl hydrolase 35 family.</text>
</comment>
<dbReference type="GO" id="GO:0004565">
    <property type="term" value="F:beta-galactosidase activity"/>
    <property type="evidence" value="ECO:0007669"/>
    <property type="project" value="UniProtKB-EC"/>
</dbReference>
<dbReference type="InterPro" id="IPR031330">
    <property type="entry name" value="Gly_Hdrlase_35_cat"/>
</dbReference>
<dbReference type="InterPro" id="IPR017853">
    <property type="entry name" value="GH"/>
</dbReference>
<dbReference type="Gene3D" id="3.20.20.80">
    <property type="entry name" value="Glycosidases"/>
    <property type="match status" value="1"/>
</dbReference>
<dbReference type="Pfam" id="PF01301">
    <property type="entry name" value="Glyco_hydro_35"/>
    <property type="match status" value="1"/>
</dbReference>
<reference evidence="5" key="2">
    <citation type="journal article" date="2023" name="Int. J. Mol. Sci.">
        <title>De Novo Assembly and Annotation of 11 Diverse Shrub Willow (Salix) Genomes Reveals Novel Gene Organization in Sex-Linked Regions.</title>
        <authorList>
            <person name="Hyden B."/>
            <person name="Feng K."/>
            <person name="Yates T.B."/>
            <person name="Jawdy S."/>
            <person name="Cereghino C."/>
            <person name="Smart L.B."/>
            <person name="Muchero W."/>
        </authorList>
    </citation>
    <scope>NUCLEOTIDE SEQUENCE</scope>
    <source>
        <tissue evidence="5">Shoot tip</tissue>
    </source>
</reference>
<dbReference type="InterPro" id="IPR001944">
    <property type="entry name" value="Glycoside_Hdrlase_35"/>
</dbReference>
<evidence type="ECO:0000313" key="5">
    <source>
        <dbReference type="EMBL" id="KAJ6759641.1"/>
    </source>
</evidence>
<accession>A0A9Q1A6F5</accession>
<dbReference type="OrthoDB" id="1657402at2759"/>
<keyword evidence="6" id="KW-1185">Reference proteome</keyword>
<dbReference type="Proteomes" id="UP001151532">
    <property type="component" value="Chromosome 15Z"/>
</dbReference>
<sequence length="126" mass="14588">MWPSLIAKAKEGGLDAIETYVFWNAHEPQPGHYDFSGRHDIVSFIKEVHAQGLYACLRIGPFIQSEWSYGGLPFWLHDIPGIVFRSDNEPFKVYMQNFTAKNSEHDEVREFICFTGRSNHPITDRE</sequence>
<evidence type="ECO:0000256" key="2">
    <source>
        <dbReference type="ARBA" id="ARBA00009809"/>
    </source>
</evidence>
<comment type="catalytic activity">
    <reaction evidence="1">
        <text>Hydrolysis of terminal non-reducing beta-D-galactose residues in beta-D-galactosides.</text>
        <dbReference type="EC" id="3.2.1.23"/>
    </reaction>
</comment>
<dbReference type="PANTHER" id="PTHR23421">
    <property type="entry name" value="BETA-GALACTOSIDASE RELATED"/>
    <property type="match status" value="1"/>
</dbReference>
<organism evidence="5 6">
    <name type="scientific">Salix purpurea</name>
    <name type="common">Purple osier willow</name>
    <dbReference type="NCBI Taxonomy" id="77065"/>
    <lineage>
        <taxon>Eukaryota</taxon>
        <taxon>Viridiplantae</taxon>
        <taxon>Streptophyta</taxon>
        <taxon>Embryophyta</taxon>
        <taxon>Tracheophyta</taxon>
        <taxon>Spermatophyta</taxon>
        <taxon>Magnoliopsida</taxon>
        <taxon>eudicotyledons</taxon>
        <taxon>Gunneridae</taxon>
        <taxon>Pentapetalae</taxon>
        <taxon>rosids</taxon>
        <taxon>fabids</taxon>
        <taxon>Malpighiales</taxon>
        <taxon>Salicaceae</taxon>
        <taxon>Saliceae</taxon>
        <taxon>Salix</taxon>
    </lineage>
</organism>
<dbReference type="SUPFAM" id="SSF51445">
    <property type="entry name" value="(Trans)glycosidases"/>
    <property type="match status" value="1"/>
</dbReference>
<evidence type="ECO:0000259" key="4">
    <source>
        <dbReference type="Pfam" id="PF01301"/>
    </source>
</evidence>
<comment type="caution">
    <text evidence="5">The sequence shown here is derived from an EMBL/GenBank/DDBJ whole genome shotgun (WGS) entry which is preliminary data.</text>
</comment>
<name>A0A9Q1A6F5_SALPP</name>
<dbReference type="AlphaFoldDB" id="A0A9Q1A6F5"/>
<proteinExistence type="inferred from homology"/>
<dbReference type="EC" id="3.2.1.23" evidence="3"/>
<evidence type="ECO:0000256" key="3">
    <source>
        <dbReference type="ARBA" id="ARBA00012756"/>
    </source>
</evidence>